<name>A0AAV1IKB1_9CHLO</name>
<feature type="compositionally biased region" description="Basic and acidic residues" evidence="1">
    <location>
        <begin position="144"/>
        <end position="168"/>
    </location>
</feature>
<feature type="compositionally biased region" description="Basic and acidic residues" evidence="1">
    <location>
        <begin position="190"/>
        <end position="213"/>
    </location>
</feature>
<organism evidence="2 3">
    <name type="scientific">Coccomyxa viridis</name>
    <dbReference type="NCBI Taxonomy" id="1274662"/>
    <lineage>
        <taxon>Eukaryota</taxon>
        <taxon>Viridiplantae</taxon>
        <taxon>Chlorophyta</taxon>
        <taxon>core chlorophytes</taxon>
        <taxon>Trebouxiophyceae</taxon>
        <taxon>Trebouxiophyceae incertae sedis</taxon>
        <taxon>Coccomyxaceae</taxon>
        <taxon>Coccomyxa</taxon>
    </lineage>
</organism>
<evidence type="ECO:0000313" key="3">
    <source>
        <dbReference type="Proteomes" id="UP001314263"/>
    </source>
</evidence>
<evidence type="ECO:0000256" key="1">
    <source>
        <dbReference type="SAM" id="MobiDB-lite"/>
    </source>
</evidence>
<feature type="compositionally biased region" description="Basic and acidic residues" evidence="1">
    <location>
        <begin position="98"/>
        <end position="113"/>
    </location>
</feature>
<dbReference type="EMBL" id="CAUYUE010000018">
    <property type="protein sequence ID" value="CAK0787754.1"/>
    <property type="molecule type" value="Genomic_DNA"/>
</dbReference>
<comment type="caution">
    <text evidence="2">The sequence shown here is derived from an EMBL/GenBank/DDBJ whole genome shotgun (WGS) entry which is preliminary data.</text>
</comment>
<gene>
    <name evidence="2" type="ORF">CVIRNUC_010976</name>
</gene>
<accession>A0AAV1IKB1</accession>
<proteinExistence type="predicted"/>
<dbReference type="Proteomes" id="UP001314263">
    <property type="component" value="Unassembled WGS sequence"/>
</dbReference>
<keyword evidence="3" id="KW-1185">Reference proteome</keyword>
<feature type="region of interest" description="Disordered" evidence="1">
    <location>
        <begin position="39"/>
        <end position="236"/>
    </location>
</feature>
<protein>
    <submittedName>
        <fullName evidence="2">Uncharacterized protein</fullName>
    </submittedName>
</protein>
<dbReference type="AlphaFoldDB" id="A0AAV1IKB1"/>
<reference evidence="2 3" key="1">
    <citation type="submission" date="2023-10" db="EMBL/GenBank/DDBJ databases">
        <authorList>
            <person name="Maclean D."/>
            <person name="Macfadyen A."/>
        </authorList>
    </citation>
    <scope>NUCLEOTIDE SEQUENCE [LARGE SCALE GENOMIC DNA]</scope>
</reference>
<evidence type="ECO:0000313" key="2">
    <source>
        <dbReference type="EMBL" id="CAK0787754.1"/>
    </source>
</evidence>
<feature type="compositionally biased region" description="Basic and acidic residues" evidence="1">
    <location>
        <begin position="221"/>
        <end position="230"/>
    </location>
</feature>
<feature type="compositionally biased region" description="Basic and acidic residues" evidence="1">
    <location>
        <begin position="120"/>
        <end position="136"/>
    </location>
</feature>
<sequence length="236" mass="25289">MALRQTIKRLAPHFVQSLESQRNLPLAAFSLQSRAGFAYDRRSGQLPPEKNPESDAATDEYPSPGDTKDMAPSTYAGPDAQKPAGTGAGVSARPKPNTKSDRPDRPDDMRPADGEASAPDFEKDLDKDPHAAKIPEFEGLNVKNEADRDQGDARLPDAGKGGIDHPEKPPGNSPDMSGRAAGFKQAADAPGDRSASDPDSTKGPDEEPKRMDESDVQFAGDKPDPKDIPHTCHQSR</sequence>